<sequence length="302" mass="33247">MPWSPHDFPFLVERARRSYASLADFWAAQDVDRADDYRVLMEDSAAMLASAPLSWIERDFCQLVADMSARVPEWTPSACMPGDIGLVGFHDPIMEAPYEHADDDEVSRVPVRVIGWRAGATHVRLTAWAWAGDVPPGARSPLRSDLDLEELMGLTIPREAVIDGGIEHVRMLGTSDEQVYATPAGELQSIVGALWLLMTQSRVVAEGPAVVARVKKPAGGRLVKSPVRVSVRTLVAAPATPGRGGESGRKASSRWWVRGHWRQQPWGPGRAFRKPVFIAPHTAGNPDAPVDERPSVQVWREK</sequence>
<evidence type="ECO:0000313" key="2">
    <source>
        <dbReference type="EMBL" id="AWB84766.1"/>
    </source>
</evidence>
<proteinExistence type="predicted"/>
<dbReference type="AlphaFoldDB" id="A0A2S0WGB4"/>
<name>A0A2S0WGB4_9CORY</name>
<feature type="region of interest" description="Disordered" evidence="1">
    <location>
        <begin position="280"/>
        <end position="302"/>
    </location>
</feature>
<protein>
    <submittedName>
        <fullName evidence="2">Uncharacterized protein</fullName>
    </submittedName>
</protein>
<dbReference type="KEGG" id="clia:C3E79_10020"/>
<dbReference type="Proteomes" id="UP000244754">
    <property type="component" value="Chromosome"/>
</dbReference>
<dbReference type="EMBL" id="CP026948">
    <property type="protein sequence ID" value="AWB84766.1"/>
    <property type="molecule type" value="Genomic_DNA"/>
</dbReference>
<evidence type="ECO:0000256" key="1">
    <source>
        <dbReference type="SAM" id="MobiDB-lite"/>
    </source>
</evidence>
<organism evidence="2 3">
    <name type="scientific">Corynebacterium liangguodongii</name>
    <dbReference type="NCBI Taxonomy" id="2079535"/>
    <lineage>
        <taxon>Bacteria</taxon>
        <taxon>Bacillati</taxon>
        <taxon>Actinomycetota</taxon>
        <taxon>Actinomycetes</taxon>
        <taxon>Mycobacteriales</taxon>
        <taxon>Corynebacteriaceae</taxon>
        <taxon>Corynebacterium</taxon>
    </lineage>
</organism>
<feature type="compositionally biased region" description="Basic and acidic residues" evidence="1">
    <location>
        <begin position="290"/>
        <end position="302"/>
    </location>
</feature>
<accession>A0A2S0WGB4</accession>
<gene>
    <name evidence="2" type="ORF">C3E79_10020</name>
</gene>
<keyword evidence="3" id="KW-1185">Reference proteome</keyword>
<reference evidence="3" key="1">
    <citation type="submission" date="2018-01" db="EMBL/GenBank/DDBJ databases">
        <authorList>
            <person name="Li J."/>
        </authorList>
    </citation>
    <scope>NUCLEOTIDE SEQUENCE [LARGE SCALE GENOMIC DNA]</scope>
    <source>
        <strain evidence="3">2184</strain>
    </source>
</reference>
<evidence type="ECO:0000313" key="3">
    <source>
        <dbReference type="Proteomes" id="UP000244754"/>
    </source>
</evidence>